<dbReference type="AlphaFoldDB" id="A0A955L0V3"/>
<protein>
    <submittedName>
        <fullName evidence="1">Uncharacterized protein</fullName>
    </submittedName>
</protein>
<evidence type="ECO:0000313" key="2">
    <source>
        <dbReference type="Proteomes" id="UP000745577"/>
    </source>
</evidence>
<evidence type="ECO:0000313" key="1">
    <source>
        <dbReference type="EMBL" id="MCA9379655.1"/>
    </source>
</evidence>
<reference evidence="1" key="2">
    <citation type="journal article" date="2021" name="Microbiome">
        <title>Successional dynamics and alternative stable states in a saline activated sludge microbial community over 9 years.</title>
        <authorList>
            <person name="Wang Y."/>
            <person name="Ye J."/>
            <person name="Ju F."/>
            <person name="Liu L."/>
            <person name="Boyd J.A."/>
            <person name="Deng Y."/>
            <person name="Parks D.H."/>
            <person name="Jiang X."/>
            <person name="Yin X."/>
            <person name="Woodcroft B.J."/>
            <person name="Tyson G.W."/>
            <person name="Hugenholtz P."/>
            <person name="Polz M.F."/>
            <person name="Zhang T."/>
        </authorList>
    </citation>
    <scope>NUCLEOTIDE SEQUENCE</scope>
    <source>
        <strain evidence="1">HKST-UBA15</strain>
    </source>
</reference>
<sequence>MLKKLITPLQGILLQKKMCPGCTQGLKKAKVIDKKADGTEILECQCSRVFVHDRKLDTYRRALNEEL</sequence>
<gene>
    <name evidence="1" type="ORF">KC675_00580</name>
</gene>
<accession>A0A955L0V3</accession>
<dbReference type="EMBL" id="JAGQLL010000006">
    <property type="protein sequence ID" value="MCA9379655.1"/>
    <property type="molecule type" value="Genomic_DNA"/>
</dbReference>
<name>A0A955L0V3_9BACT</name>
<proteinExistence type="predicted"/>
<reference evidence="1" key="1">
    <citation type="submission" date="2020-04" db="EMBL/GenBank/DDBJ databases">
        <authorList>
            <person name="Zhang T."/>
        </authorList>
    </citation>
    <scope>NUCLEOTIDE SEQUENCE</scope>
    <source>
        <strain evidence="1">HKST-UBA15</strain>
    </source>
</reference>
<organism evidence="1 2">
    <name type="scientific">Candidatus Dojkabacteria bacterium</name>
    <dbReference type="NCBI Taxonomy" id="2099670"/>
    <lineage>
        <taxon>Bacteria</taxon>
        <taxon>Candidatus Dojkabacteria</taxon>
    </lineage>
</organism>
<dbReference type="Proteomes" id="UP000745577">
    <property type="component" value="Unassembled WGS sequence"/>
</dbReference>
<comment type="caution">
    <text evidence="1">The sequence shown here is derived from an EMBL/GenBank/DDBJ whole genome shotgun (WGS) entry which is preliminary data.</text>
</comment>